<proteinExistence type="predicted"/>
<dbReference type="Proteomes" id="UP000351155">
    <property type="component" value="Unassembled WGS sequence"/>
</dbReference>
<dbReference type="Pfam" id="PF02413">
    <property type="entry name" value="Caudo_TAP"/>
    <property type="match status" value="1"/>
</dbReference>
<dbReference type="EMBL" id="CAADIW010000045">
    <property type="protein sequence ID" value="VFS40770.1"/>
    <property type="molecule type" value="Genomic_DNA"/>
</dbReference>
<evidence type="ECO:0000313" key="2">
    <source>
        <dbReference type="Proteomes" id="UP000351155"/>
    </source>
</evidence>
<sequence length="171" mass="19688">MDKFTNPTIYRYEHVEVNGMMRTGLYFQDIQGRDWYETLRNWKGAISLDDDRIVIAYEADVSFMGMQEGRDVYEVDPADVPANVLGNYKFSDGAFVDIRPSATEIAEQKKNELMEEADKVIAPLQDAVELDMATADENELLLAWKKYRVLLNRVDITKTPDISWPDKPVKD</sequence>
<dbReference type="PANTHER" id="PTHR34413">
    <property type="entry name" value="PROPHAGE TAIL FIBER ASSEMBLY PROTEIN HOMOLOG TFAE-RELATED-RELATED"/>
    <property type="match status" value="1"/>
</dbReference>
<evidence type="ECO:0000313" key="1">
    <source>
        <dbReference type="EMBL" id="VFS40770.1"/>
    </source>
</evidence>
<dbReference type="InterPro" id="IPR003458">
    <property type="entry name" value="Phage_T4_Gp38_tail_assem"/>
</dbReference>
<reference evidence="1 2" key="1">
    <citation type="submission" date="2019-03" db="EMBL/GenBank/DDBJ databases">
        <authorList>
            <consortium name="Pathogen Informatics"/>
        </authorList>
    </citation>
    <scope>NUCLEOTIDE SEQUENCE [LARGE SCALE GENOMIC DNA]</scope>
    <source>
        <strain evidence="1 2">NCTC12126</strain>
    </source>
</reference>
<dbReference type="PANTHER" id="PTHR34413:SF2">
    <property type="entry name" value="PROPHAGE TAIL FIBER ASSEMBLY PROTEIN HOMOLOG TFAE-RELATED"/>
    <property type="match status" value="1"/>
</dbReference>
<name>A0A484YWY3_9ENTR</name>
<gene>
    <name evidence="1" type="ORF">NCTC12126_04229</name>
</gene>
<accession>A0A484YWY3</accession>
<dbReference type="AlphaFoldDB" id="A0A484YWY3"/>
<dbReference type="InterPro" id="IPR051220">
    <property type="entry name" value="TFA_Chaperone"/>
</dbReference>
<protein>
    <submittedName>
        <fullName evidence="1">Putative tail fiber protein</fullName>
    </submittedName>
</protein>
<organism evidence="1 2">
    <name type="scientific">Enterobacter cancerogenus</name>
    <dbReference type="NCBI Taxonomy" id="69218"/>
    <lineage>
        <taxon>Bacteria</taxon>
        <taxon>Pseudomonadati</taxon>
        <taxon>Pseudomonadota</taxon>
        <taxon>Gammaproteobacteria</taxon>
        <taxon>Enterobacterales</taxon>
        <taxon>Enterobacteriaceae</taxon>
        <taxon>Enterobacter</taxon>
        <taxon>Enterobacter cloacae complex</taxon>
    </lineage>
</organism>